<dbReference type="SUPFAM" id="SSF56399">
    <property type="entry name" value="ADP-ribosylation"/>
    <property type="match status" value="1"/>
</dbReference>
<organism evidence="1 2">
    <name type="scientific">Mangrovihabitans endophyticus</name>
    <dbReference type="NCBI Taxonomy" id="1751298"/>
    <lineage>
        <taxon>Bacteria</taxon>
        <taxon>Bacillati</taxon>
        <taxon>Actinomycetota</taxon>
        <taxon>Actinomycetes</taxon>
        <taxon>Micromonosporales</taxon>
        <taxon>Micromonosporaceae</taxon>
        <taxon>Mangrovihabitans</taxon>
    </lineage>
</organism>
<dbReference type="Gene3D" id="3.20.170.20">
    <property type="entry name" value="Protein of unknown function DUF952"/>
    <property type="match status" value="1"/>
</dbReference>
<dbReference type="Pfam" id="PF06108">
    <property type="entry name" value="DUF952"/>
    <property type="match status" value="1"/>
</dbReference>
<keyword evidence="2" id="KW-1185">Reference proteome</keyword>
<dbReference type="AlphaFoldDB" id="A0A8J3C536"/>
<reference evidence="1" key="2">
    <citation type="submission" date="2020-09" db="EMBL/GenBank/DDBJ databases">
        <authorList>
            <person name="Sun Q."/>
            <person name="Zhou Y."/>
        </authorList>
    </citation>
    <scope>NUCLEOTIDE SEQUENCE</scope>
    <source>
        <strain evidence="1">CGMCC 4.7299</strain>
    </source>
</reference>
<dbReference type="PANTHER" id="PTHR34129">
    <property type="entry name" value="BLR1139 PROTEIN"/>
    <property type="match status" value="1"/>
</dbReference>
<sequence>MIYHFCPRADWEAAGEVYAAPSLARQGFVHCSPRDHVHVPATALAAGRTDLVVLEIDESRLSAPAVWEEGDPPHPDGRLFPHVYGPIPVSAVVSVVDLPPRLDGTFAPLP</sequence>
<proteinExistence type="predicted"/>
<protein>
    <submittedName>
        <fullName evidence="1">Glutathione S-transferase</fullName>
    </submittedName>
</protein>
<evidence type="ECO:0000313" key="1">
    <source>
        <dbReference type="EMBL" id="GGL10874.1"/>
    </source>
</evidence>
<reference evidence="1" key="1">
    <citation type="journal article" date="2014" name="Int. J. Syst. Evol. Microbiol.">
        <title>Complete genome sequence of Corynebacterium casei LMG S-19264T (=DSM 44701T), isolated from a smear-ripened cheese.</title>
        <authorList>
            <consortium name="US DOE Joint Genome Institute (JGI-PGF)"/>
            <person name="Walter F."/>
            <person name="Albersmeier A."/>
            <person name="Kalinowski J."/>
            <person name="Ruckert C."/>
        </authorList>
    </citation>
    <scope>NUCLEOTIDE SEQUENCE</scope>
    <source>
        <strain evidence="1">CGMCC 4.7299</strain>
    </source>
</reference>
<dbReference type="InterPro" id="IPR009297">
    <property type="entry name" value="DUF952"/>
</dbReference>
<dbReference type="PANTHER" id="PTHR34129:SF1">
    <property type="entry name" value="DUF952 DOMAIN-CONTAINING PROTEIN"/>
    <property type="match status" value="1"/>
</dbReference>
<dbReference type="Proteomes" id="UP000656042">
    <property type="component" value="Unassembled WGS sequence"/>
</dbReference>
<evidence type="ECO:0000313" key="2">
    <source>
        <dbReference type="Proteomes" id="UP000656042"/>
    </source>
</evidence>
<gene>
    <name evidence="1" type="ORF">GCM10012284_51930</name>
</gene>
<dbReference type="RefSeq" id="WP_189081936.1">
    <property type="nucleotide sequence ID" value="NZ_BMMX01000035.1"/>
</dbReference>
<accession>A0A8J3C536</accession>
<name>A0A8J3C536_9ACTN</name>
<comment type="caution">
    <text evidence="1">The sequence shown here is derived from an EMBL/GenBank/DDBJ whole genome shotgun (WGS) entry which is preliminary data.</text>
</comment>
<dbReference type="EMBL" id="BMMX01000035">
    <property type="protein sequence ID" value="GGL10874.1"/>
    <property type="molecule type" value="Genomic_DNA"/>
</dbReference>